<dbReference type="EMBL" id="AMZH03025428">
    <property type="protein sequence ID" value="RRT35187.1"/>
    <property type="molecule type" value="Genomic_DNA"/>
</dbReference>
<accession>A0A426X6U6</accession>
<organism evidence="1 2">
    <name type="scientific">Ensete ventricosum</name>
    <name type="common">Abyssinian banana</name>
    <name type="synonym">Musa ensete</name>
    <dbReference type="NCBI Taxonomy" id="4639"/>
    <lineage>
        <taxon>Eukaryota</taxon>
        <taxon>Viridiplantae</taxon>
        <taxon>Streptophyta</taxon>
        <taxon>Embryophyta</taxon>
        <taxon>Tracheophyta</taxon>
        <taxon>Spermatophyta</taxon>
        <taxon>Magnoliopsida</taxon>
        <taxon>Liliopsida</taxon>
        <taxon>Zingiberales</taxon>
        <taxon>Musaceae</taxon>
        <taxon>Ensete</taxon>
    </lineage>
</organism>
<evidence type="ECO:0000313" key="1">
    <source>
        <dbReference type="EMBL" id="RRT35187.1"/>
    </source>
</evidence>
<protein>
    <submittedName>
        <fullName evidence="1">Uncharacterized protein</fullName>
    </submittedName>
</protein>
<comment type="caution">
    <text evidence="1">The sequence shown here is derived from an EMBL/GenBank/DDBJ whole genome shotgun (WGS) entry which is preliminary data.</text>
</comment>
<name>A0A426X6U6_ENSVE</name>
<proteinExistence type="predicted"/>
<sequence>IHTTQLVSATTAHDNKSNWFEFLDYALLRTEKQSVLRFLIEEASHGRSLLRDSTRTDPCMSLDVSYVGCQNEVSTLIRILITSEHEFCE</sequence>
<reference evidence="1 2" key="1">
    <citation type="journal article" date="2014" name="Agronomy (Basel)">
        <title>A Draft Genome Sequence for Ensete ventricosum, the Drought-Tolerant Tree Against Hunger.</title>
        <authorList>
            <person name="Harrison J."/>
            <person name="Moore K.A."/>
            <person name="Paszkiewicz K."/>
            <person name="Jones T."/>
            <person name="Grant M."/>
            <person name="Ambacheew D."/>
            <person name="Muzemil S."/>
            <person name="Studholme D.J."/>
        </authorList>
    </citation>
    <scope>NUCLEOTIDE SEQUENCE [LARGE SCALE GENOMIC DNA]</scope>
</reference>
<dbReference type="AlphaFoldDB" id="A0A426X6U6"/>
<dbReference type="Proteomes" id="UP000287651">
    <property type="component" value="Unassembled WGS sequence"/>
</dbReference>
<evidence type="ECO:0000313" key="2">
    <source>
        <dbReference type="Proteomes" id="UP000287651"/>
    </source>
</evidence>
<feature type="non-terminal residue" evidence="1">
    <location>
        <position position="1"/>
    </location>
</feature>
<gene>
    <name evidence="1" type="ORF">B296_00053374</name>
</gene>